<dbReference type="Pfam" id="PF00571">
    <property type="entry name" value="CBS"/>
    <property type="match status" value="2"/>
</dbReference>
<dbReference type="Proteomes" id="UP000487268">
    <property type="component" value="Unassembled WGS sequence"/>
</dbReference>
<keyword evidence="6 10" id="KW-1133">Transmembrane helix</keyword>
<dbReference type="Pfam" id="PF01595">
    <property type="entry name" value="CNNM"/>
    <property type="match status" value="1"/>
</dbReference>
<dbReference type="PROSITE" id="PS51371">
    <property type="entry name" value="CBS"/>
    <property type="match status" value="2"/>
</dbReference>
<evidence type="ECO:0000259" key="13">
    <source>
        <dbReference type="PROSITE" id="PS51846"/>
    </source>
</evidence>
<evidence type="ECO:0000256" key="4">
    <source>
        <dbReference type="ARBA" id="ARBA00022692"/>
    </source>
</evidence>
<keyword evidence="7 9" id="KW-0129">CBS domain</keyword>
<evidence type="ECO:0000256" key="2">
    <source>
        <dbReference type="ARBA" id="ARBA00006337"/>
    </source>
</evidence>
<evidence type="ECO:0000256" key="11">
    <source>
        <dbReference type="SAM" id="Phobius"/>
    </source>
</evidence>
<dbReference type="GO" id="GO:0050660">
    <property type="term" value="F:flavin adenine dinucleotide binding"/>
    <property type="evidence" value="ECO:0007669"/>
    <property type="project" value="InterPro"/>
</dbReference>
<dbReference type="Gene3D" id="3.10.580.10">
    <property type="entry name" value="CBS-domain"/>
    <property type="match status" value="1"/>
</dbReference>
<evidence type="ECO:0000259" key="12">
    <source>
        <dbReference type="PROSITE" id="PS51371"/>
    </source>
</evidence>
<feature type="transmembrane region" description="Helical" evidence="11">
    <location>
        <begin position="58"/>
        <end position="78"/>
    </location>
</feature>
<dbReference type="SUPFAM" id="SSF56176">
    <property type="entry name" value="FAD-binding/transporter-associated domain-like"/>
    <property type="match status" value="1"/>
</dbReference>
<evidence type="ECO:0000256" key="10">
    <source>
        <dbReference type="PROSITE-ProRule" id="PRU01193"/>
    </source>
</evidence>
<evidence type="ECO:0000256" key="1">
    <source>
        <dbReference type="ARBA" id="ARBA00004651"/>
    </source>
</evidence>
<evidence type="ECO:0000313" key="14">
    <source>
        <dbReference type="EMBL" id="MQY04347.1"/>
    </source>
</evidence>
<feature type="domain" description="CBS" evidence="12">
    <location>
        <begin position="284"/>
        <end position="341"/>
    </location>
</feature>
<feature type="domain" description="CBS" evidence="12">
    <location>
        <begin position="219"/>
        <end position="280"/>
    </location>
</feature>
<evidence type="ECO:0000256" key="6">
    <source>
        <dbReference type="ARBA" id="ARBA00022989"/>
    </source>
</evidence>
<protein>
    <recommendedName>
        <fullName evidence="16">HlyC/CorC family transporter</fullName>
    </recommendedName>
</protein>
<dbReference type="PROSITE" id="PS51846">
    <property type="entry name" value="CNNM"/>
    <property type="match status" value="1"/>
</dbReference>
<dbReference type="InterPro" id="IPR051676">
    <property type="entry name" value="UPF0053_domain"/>
</dbReference>
<dbReference type="InterPro" id="IPR002550">
    <property type="entry name" value="CNNM"/>
</dbReference>
<dbReference type="RefSeq" id="WP_328594096.1">
    <property type="nucleotide sequence ID" value="NZ_WEGH01000002.1"/>
</dbReference>
<organism evidence="14 15">
    <name type="scientific">Actinomadura macrotermitis</name>
    <dbReference type="NCBI Taxonomy" id="2585200"/>
    <lineage>
        <taxon>Bacteria</taxon>
        <taxon>Bacillati</taxon>
        <taxon>Actinomycetota</taxon>
        <taxon>Actinomycetes</taxon>
        <taxon>Streptosporangiales</taxon>
        <taxon>Thermomonosporaceae</taxon>
        <taxon>Actinomadura</taxon>
    </lineage>
</organism>
<dbReference type="InterPro" id="IPR036318">
    <property type="entry name" value="FAD-bd_PCMH-like_sf"/>
</dbReference>
<evidence type="ECO:0000256" key="9">
    <source>
        <dbReference type="PROSITE-ProRule" id="PRU00703"/>
    </source>
</evidence>
<dbReference type="CDD" id="cd04590">
    <property type="entry name" value="CBS_pair_CorC_HlyC_assoc"/>
    <property type="match status" value="1"/>
</dbReference>
<dbReference type="InterPro" id="IPR046342">
    <property type="entry name" value="CBS_dom_sf"/>
</dbReference>
<dbReference type="SMART" id="SM01091">
    <property type="entry name" value="CorC_HlyC"/>
    <property type="match status" value="1"/>
</dbReference>
<dbReference type="InterPro" id="IPR005170">
    <property type="entry name" value="Transptr-assoc_dom"/>
</dbReference>
<evidence type="ECO:0000256" key="3">
    <source>
        <dbReference type="ARBA" id="ARBA00022475"/>
    </source>
</evidence>
<evidence type="ECO:0000256" key="7">
    <source>
        <dbReference type="ARBA" id="ARBA00023122"/>
    </source>
</evidence>
<keyword evidence="4 10" id="KW-0812">Transmembrane</keyword>
<dbReference type="PANTHER" id="PTHR43099:SF6">
    <property type="entry name" value="UPF0053 PROTEIN RV1842C"/>
    <property type="match status" value="1"/>
</dbReference>
<evidence type="ECO:0008006" key="16">
    <source>
        <dbReference type="Google" id="ProtNLM"/>
    </source>
</evidence>
<comment type="caution">
    <text evidence="14">The sequence shown here is derived from an EMBL/GenBank/DDBJ whole genome shotgun (WGS) entry which is preliminary data.</text>
</comment>
<feature type="domain" description="CNNM transmembrane" evidence="13">
    <location>
        <begin position="1"/>
        <end position="199"/>
    </location>
</feature>
<name>A0A7K0BT73_9ACTN</name>
<evidence type="ECO:0000313" key="15">
    <source>
        <dbReference type="Proteomes" id="UP000487268"/>
    </source>
</evidence>
<dbReference type="Pfam" id="PF03471">
    <property type="entry name" value="CorC_HlyC"/>
    <property type="match status" value="1"/>
</dbReference>
<dbReference type="InterPro" id="IPR044751">
    <property type="entry name" value="Ion_transp-like_CBS"/>
</dbReference>
<sequence length="452" mass="47960">MSVALGLAAVFVLTVATGYFVAQEFAYVTADRLALQQQAARDDKRAERAVRVLERLSFMLSGAQLGITVTALVVGFIAKPALAELFSPLLDGLGVPGAAAGGIALAAGFVVATVVQMVLGELLPKNLALAEPERLARALASSTLAYLMVAGPLIRLFDAASNRLLRALGIEPVEELHHGATLEELGHIIGESEAHLADEHVDLLERALEFSDRTADTVMVPRVDVVSVRASATAAELAGVIAERGYTRYPVLGRDVDDIVGVVGLSRLYPLDRAAAERTTVGELARPALLLPGSLPLPDVVARLRGQGDRLACVVDEHGGFAGLLTIEDVAEELVGEIADENDADEPLARRRPDGWWSTDAGLRVDEVEQATGIALPAGGYDTVAGLLLERLGRLAEPGDRLTVGLPPARIGEPRRQAEIEIVDIDHRVPRHIRLRAVEAASGAAGEQERPR</sequence>
<feature type="transmembrane region" description="Helical" evidence="11">
    <location>
        <begin position="90"/>
        <end position="115"/>
    </location>
</feature>
<dbReference type="Gene3D" id="3.30.465.10">
    <property type="match status" value="1"/>
</dbReference>
<dbReference type="InterPro" id="IPR000644">
    <property type="entry name" value="CBS_dom"/>
</dbReference>
<dbReference type="SUPFAM" id="SSF54631">
    <property type="entry name" value="CBS-domain pair"/>
    <property type="match status" value="1"/>
</dbReference>
<keyword evidence="5" id="KW-0677">Repeat</keyword>
<dbReference type="PANTHER" id="PTHR43099">
    <property type="entry name" value="UPF0053 PROTEIN YRKA"/>
    <property type="match status" value="1"/>
</dbReference>
<keyword evidence="15" id="KW-1185">Reference proteome</keyword>
<comment type="similarity">
    <text evidence="2">Belongs to the UPF0053 family.</text>
</comment>
<feature type="transmembrane region" description="Helical" evidence="11">
    <location>
        <begin position="135"/>
        <end position="157"/>
    </location>
</feature>
<evidence type="ECO:0000256" key="8">
    <source>
        <dbReference type="ARBA" id="ARBA00023136"/>
    </source>
</evidence>
<dbReference type="InterPro" id="IPR016169">
    <property type="entry name" value="FAD-bd_PCMH_sub2"/>
</dbReference>
<dbReference type="GO" id="GO:0005886">
    <property type="term" value="C:plasma membrane"/>
    <property type="evidence" value="ECO:0007669"/>
    <property type="project" value="UniProtKB-SubCell"/>
</dbReference>
<comment type="subcellular location">
    <subcellularLocation>
        <location evidence="1">Cell membrane</location>
        <topology evidence="1">Multi-pass membrane protein</topology>
    </subcellularLocation>
</comment>
<keyword evidence="3" id="KW-1003">Cell membrane</keyword>
<keyword evidence="8 10" id="KW-0472">Membrane</keyword>
<reference evidence="14 15" key="1">
    <citation type="submission" date="2019-10" db="EMBL/GenBank/DDBJ databases">
        <title>Actinomadura rubteroloni sp. nov. and Actinomadura macrotermitis sp. nov., isolated from the gut of fungus growing-termite Macrotermes natalensis.</title>
        <authorList>
            <person name="Benndorf R."/>
            <person name="Martin K."/>
            <person name="Kuefner M."/>
            <person name="De Beer W."/>
            <person name="Kaster A.-K."/>
            <person name="Vollmers J."/>
            <person name="Poulsen M."/>
            <person name="Beemelmanns C."/>
        </authorList>
    </citation>
    <scope>NUCLEOTIDE SEQUENCE [LARGE SCALE GENOMIC DNA]</scope>
    <source>
        <strain evidence="14 15">RB68</strain>
    </source>
</reference>
<accession>A0A7K0BT73</accession>
<dbReference type="EMBL" id="WEGH01000002">
    <property type="protein sequence ID" value="MQY04347.1"/>
    <property type="molecule type" value="Genomic_DNA"/>
</dbReference>
<proteinExistence type="inferred from homology"/>
<evidence type="ECO:0000256" key="5">
    <source>
        <dbReference type="ARBA" id="ARBA00022737"/>
    </source>
</evidence>
<dbReference type="AlphaFoldDB" id="A0A7K0BT73"/>
<gene>
    <name evidence="14" type="ORF">ACRB68_24000</name>
</gene>